<protein>
    <submittedName>
        <fullName evidence="3">Cytochrome P450</fullName>
    </submittedName>
</protein>
<dbReference type="InterPro" id="IPR002397">
    <property type="entry name" value="Cyt_P450_B"/>
</dbReference>
<keyword evidence="2" id="KW-0408">Iron</keyword>
<dbReference type="PRINTS" id="PR00385">
    <property type="entry name" value="P450"/>
</dbReference>
<keyword evidence="4" id="KW-1185">Reference proteome</keyword>
<dbReference type="InterPro" id="IPR036396">
    <property type="entry name" value="Cyt_P450_sf"/>
</dbReference>
<sequence>MRFEMRDPEVAQEPGPYYATLREGCPVARVDDFGGFYILSTYADVSAAARNPEVFSSADGITIPKLPIPPQICLEQDEPEHGRYRRPMQQWLSPGRMAKLEESVRKIVDTLIDGFVDAGEGDLAAELAEPVPPLVMALLMGLPDSDWHTFRDQMSRLVGYAAAEDPAAAQAASQEFVGYLAGQLTDRAQNPRDDMMTDIATLQIDGEPLSFEDQVSMAFLLLGAGHETTVGAIGGLLYYLARDPALQEQLRANPALIPGAAEEAVRLVAPLPGMGRTVREDITVRDTTLPEGSTVMLLYGSANRDPEEFDDPEEFKLGRDSNRHVGFGQGIHRCVGAPLARLELKVVLEQVVERLPGLELTAPDAAVARYGTSRSYRSLNCRWTTPQSS</sequence>
<dbReference type="Pfam" id="PF00067">
    <property type="entry name" value="p450"/>
    <property type="match status" value="1"/>
</dbReference>
<name>A0ABN1GB30_9ACTN</name>
<dbReference type="Gene3D" id="1.10.630.10">
    <property type="entry name" value="Cytochrome P450"/>
    <property type="match status" value="1"/>
</dbReference>
<evidence type="ECO:0000256" key="2">
    <source>
        <dbReference type="RuleBase" id="RU000461"/>
    </source>
</evidence>
<keyword evidence="2" id="KW-0503">Monooxygenase</keyword>
<proteinExistence type="inferred from homology"/>
<keyword evidence="2" id="KW-0560">Oxidoreductase</keyword>
<keyword evidence="2" id="KW-0479">Metal-binding</keyword>
<dbReference type="PRINTS" id="PR00359">
    <property type="entry name" value="BP450"/>
</dbReference>
<organism evidence="3 4">
    <name type="scientific">Sporichthya brevicatena</name>
    <dbReference type="NCBI Taxonomy" id="171442"/>
    <lineage>
        <taxon>Bacteria</taxon>
        <taxon>Bacillati</taxon>
        <taxon>Actinomycetota</taxon>
        <taxon>Actinomycetes</taxon>
        <taxon>Sporichthyales</taxon>
        <taxon>Sporichthyaceae</taxon>
        <taxon>Sporichthya</taxon>
    </lineage>
</organism>
<evidence type="ECO:0000256" key="1">
    <source>
        <dbReference type="ARBA" id="ARBA00010617"/>
    </source>
</evidence>
<dbReference type="SUPFAM" id="SSF48264">
    <property type="entry name" value="Cytochrome P450"/>
    <property type="match status" value="1"/>
</dbReference>
<dbReference type="PANTHER" id="PTHR46696:SF6">
    <property type="entry name" value="P450, PUTATIVE (EUROFUNG)-RELATED"/>
    <property type="match status" value="1"/>
</dbReference>
<keyword evidence="2" id="KW-0349">Heme</keyword>
<reference evidence="3 4" key="1">
    <citation type="journal article" date="2019" name="Int. J. Syst. Evol. Microbiol.">
        <title>The Global Catalogue of Microorganisms (GCM) 10K type strain sequencing project: providing services to taxonomists for standard genome sequencing and annotation.</title>
        <authorList>
            <consortium name="The Broad Institute Genomics Platform"/>
            <consortium name="The Broad Institute Genome Sequencing Center for Infectious Disease"/>
            <person name="Wu L."/>
            <person name="Ma J."/>
        </authorList>
    </citation>
    <scope>NUCLEOTIDE SEQUENCE [LARGE SCALE GENOMIC DNA]</scope>
    <source>
        <strain evidence="3 4">JCM 10671</strain>
    </source>
</reference>
<dbReference type="InterPro" id="IPR001128">
    <property type="entry name" value="Cyt_P450"/>
</dbReference>
<dbReference type="EMBL" id="BAAAHE010000007">
    <property type="protein sequence ID" value="GAA0607824.1"/>
    <property type="molecule type" value="Genomic_DNA"/>
</dbReference>
<dbReference type="Proteomes" id="UP001500957">
    <property type="component" value="Unassembled WGS sequence"/>
</dbReference>
<comment type="similarity">
    <text evidence="1 2">Belongs to the cytochrome P450 family.</text>
</comment>
<dbReference type="PROSITE" id="PS00086">
    <property type="entry name" value="CYTOCHROME_P450"/>
    <property type="match status" value="1"/>
</dbReference>
<evidence type="ECO:0000313" key="4">
    <source>
        <dbReference type="Proteomes" id="UP001500957"/>
    </source>
</evidence>
<comment type="caution">
    <text evidence="3">The sequence shown here is derived from an EMBL/GenBank/DDBJ whole genome shotgun (WGS) entry which is preliminary data.</text>
</comment>
<dbReference type="InterPro" id="IPR017972">
    <property type="entry name" value="Cyt_P450_CS"/>
</dbReference>
<dbReference type="PANTHER" id="PTHR46696">
    <property type="entry name" value="P450, PUTATIVE (EUROFUNG)-RELATED"/>
    <property type="match status" value="1"/>
</dbReference>
<gene>
    <name evidence="3" type="ORF">GCM10009547_07190</name>
</gene>
<accession>A0ABN1GB30</accession>
<evidence type="ECO:0000313" key="3">
    <source>
        <dbReference type="EMBL" id="GAA0607824.1"/>
    </source>
</evidence>